<comment type="caution">
    <text evidence="1">The sequence shown here is derived from an EMBL/GenBank/DDBJ whole genome shotgun (WGS) entry which is preliminary data.</text>
</comment>
<evidence type="ECO:0000313" key="2">
    <source>
        <dbReference type="Proteomes" id="UP000237000"/>
    </source>
</evidence>
<protein>
    <submittedName>
        <fullName evidence="1">Uncharacterized protein</fullName>
    </submittedName>
</protein>
<reference evidence="2" key="1">
    <citation type="submission" date="2016-06" db="EMBL/GenBank/DDBJ databases">
        <title>Parallel loss of symbiosis genes in relatives of nitrogen-fixing non-legume Parasponia.</title>
        <authorList>
            <person name="Van Velzen R."/>
            <person name="Holmer R."/>
            <person name="Bu F."/>
            <person name="Rutten L."/>
            <person name="Van Zeijl A."/>
            <person name="Liu W."/>
            <person name="Santuari L."/>
            <person name="Cao Q."/>
            <person name="Sharma T."/>
            <person name="Shen D."/>
            <person name="Roswanjaya Y."/>
            <person name="Wardhani T."/>
            <person name="Kalhor M.S."/>
            <person name="Jansen J."/>
            <person name="Van den Hoogen J."/>
            <person name="Gungor B."/>
            <person name="Hartog M."/>
            <person name="Hontelez J."/>
            <person name="Verver J."/>
            <person name="Yang W.-C."/>
            <person name="Schijlen E."/>
            <person name="Repin R."/>
            <person name="Schilthuizen M."/>
            <person name="Schranz E."/>
            <person name="Heidstra R."/>
            <person name="Miyata K."/>
            <person name="Fedorova E."/>
            <person name="Kohlen W."/>
            <person name="Bisseling T."/>
            <person name="Smit S."/>
            <person name="Geurts R."/>
        </authorList>
    </citation>
    <scope>NUCLEOTIDE SEQUENCE [LARGE SCALE GENOMIC DNA]</scope>
    <source>
        <strain evidence="2">cv. RG33-2</strain>
    </source>
</reference>
<sequence>MSQTHFQQTPLSPACVKNFQQTPPLIWLEPLLYSLSTVKDHPPPELNLVRNLSPSTIVSPSTSTMQSPLHLPAAAPYTVPSLPL</sequence>
<keyword evidence="2" id="KW-1185">Reference proteome</keyword>
<dbReference type="EMBL" id="JXTC01000198">
    <property type="protein sequence ID" value="PON82257.1"/>
    <property type="molecule type" value="Genomic_DNA"/>
</dbReference>
<name>A0A2P5E9M6_TREOI</name>
<dbReference type="AlphaFoldDB" id="A0A2P5E9M6"/>
<dbReference type="Proteomes" id="UP000237000">
    <property type="component" value="Unassembled WGS sequence"/>
</dbReference>
<proteinExistence type="predicted"/>
<organism evidence="1 2">
    <name type="scientific">Trema orientale</name>
    <name type="common">Charcoal tree</name>
    <name type="synonym">Celtis orientalis</name>
    <dbReference type="NCBI Taxonomy" id="63057"/>
    <lineage>
        <taxon>Eukaryota</taxon>
        <taxon>Viridiplantae</taxon>
        <taxon>Streptophyta</taxon>
        <taxon>Embryophyta</taxon>
        <taxon>Tracheophyta</taxon>
        <taxon>Spermatophyta</taxon>
        <taxon>Magnoliopsida</taxon>
        <taxon>eudicotyledons</taxon>
        <taxon>Gunneridae</taxon>
        <taxon>Pentapetalae</taxon>
        <taxon>rosids</taxon>
        <taxon>fabids</taxon>
        <taxon>Rosales</taxon>
        <taxon>Cannabaceae</taxon>
        <taxon>Trema</taxon>
    </lineage>
</organism>
<accession>A0A2P5E9M6</accession>
<dbReference type="InParanoid" id="A0A2P5E9M6"/>
<feature type="non-terminal residue" evidence="1">
    <location>
        <position position="84"/>
    </location>
</feature>
<evidence type="ECO:0000313" key="1">
    <source>
        <dbReference type="EMBL" id="PON82257.1"/>
    </source>
</evidence>
<gene>
    <name evidence="1" type="ORF">TorRG33x02_219590</name>
</gene>